<dbReference type="Proteomes" id="UP000008808">
    <property type="component" value="Chromosome"/>
</dbReference>
<sequence>MIGLIARHLTASVIITAITRKEDEVAREQVSLKFVFARRWTADSKAELLHLLREESSIWRSLDGADVSLPFGYARAHVDLEQFDDIEAEDFNPDDVRDFLPPTSSSAGKLFFDALEEGDDDTYRALVLAFFVSNGWIQSPFTAQNSIQGSNFRHREVFDQYLRGLALLGGAELAGSVAETKAVQISTDRVKSQLSALKADMTRKSKLLQGALAKARAQVFKLEEDRTQIRDMAASGSRIATDRFERDRERWNRQFSDTYERYTKQLEYKSAVALWEGRAMNHRAAASKTQRWLIGSGIAFVIGVGLLVVFLGDQVANSFFIERCDAEGSCVNGWSAKGPLTIGSILLVASLVLWLLRTLNKFYLSSRHLASDAEERKAFAQTFLAFREDELVNEKHEAIVLAALFRPTQDGVVNDDTSPLDPSLVSILSRRISG</sequence>
<dbReference type="STRING" id="314225.ELI_09790"/>
<keyword evidence="1" id="KW-0472">Membrane</keyword>
<keyword evidence="4" id="KW-1185">Reference proteome</keyword>
<dbReference type="HOGENOM" id="CLU_653548_0_0_5"/>
<dbReference type="AlphaFoldDB" id="Q2N8E1"/>
<gene>
    <name evidence="3" type="ordered locus">ELI_09790</name>
</gene>
<dbReference type="InterPro" id="IPR046159">
    <property type="entry name" value="DUF6161"/>
</dbReference>
<protein>
    <recommendedName>
        <fullName evidence="2">DUF6161 domain-containing protein</fullName>
    </recommendedName>
</protein>
<organism evidence="3 4">
    <name type="scientific">Erythrobacter litoralis (strain HTCC2594)</name>
    <dbReference type="NCBI Taxonomy" id="314225"/>
    <lineage>
        <taxon>Bacteria</taxon>
        <taxon>Pseudomonadati</taxon>
        <taxon>Pseudomonadota</taxon>
        <taxon>Alphaproteobacteria</taxon>
        <taxon>Sphingomonadales</taxon>
        <taxon>Erythrobacteraceae</taxon>
        <taxon>Erythrobacter/Porphyrobacter group</taxon>
        <taxon>Erythrobacter</taxon>
    </lineage>
</organism>
<keyword evidence="1" id="KW-1133">Transmembrane helix</keyword>
<feature type="domain" description="DUF6161" evidence="2">
    <location>
        <begin position="252"/>
        <end position="419"/>
    </location>
</feature>
<dbReference type="eggNOG" id="ENOG503328Q">
    <property type="taxonomic scope" value="Bacteria"/>
</dbReference>
<dbReference type="KEGG" id="eli:ELI_09790"/>
<keyword evidence="1" id="KW-0812">Transmembrane</keyword>
<feature type="transmembrane region" description="Helical" evidence="1">
    <location>
        <begin position="340"/>
        <end position="359"/>
    </location>
</feature>
<reference evidence="4" key="1">
    <citation type="journal article" date="2009" name="J. Bacteriol.">
        <title>Complete genome sequence of Erythrobacter litoralis HTCC2594.</title>
        <authorList>
            <person name="Oh H.M."/>
            <person name="Giovannoni S.J."/>
            <person name="Ferriera S."/>
            <person name="Johnson J."/>
            <person name="Cho J.C."/>
        </authorList>
    </citation>
    <scope>NUCLEOTIDE SEQUENCE [LARGE SCALE GENOMIC DNA]</scope>
    <source>
        <strain evidence="4">HTCC2594</strain>
    </source>
</reference>
<dbReference type="EMBL" id="CP000157">
    <property type="protein sequence ID" value="ABC64050.1"/>
    <property type="molecule type" value="Genomic_DNA"/>
</dbReference>
<evidence type="ECO:0000313" key="4">
    <source>
        <dbReference type="Proteomes" id="UP000008808"/>
    </source>
</evidence>
<evidence type="ECO:0000313" key="3">
    <source>
        <dbReference type="EMBL" id="ABC64050.1"/>
    </source>
</evidence>
<evidence type="ECO:0000259" key="2">
    <source>
        <dbReference type="Pfam" id="PF19658"/>
    </source>
</evidence>
<feature type="transmembrane region" description="Helical" evidence="1">
    <location>
        <begin position="292"/>
        <end position="312"/>
    </location>
</feature>
<proteinExistence type="predicted"/>
<evidence type="ECO:0000256" key="1">
    <source>
        <dbReference type="SAM" id="Phobius"/>
    </source>
</evidence>
<dbReference type="Pfam" id="PF19658">
    <property type="entry name" value="DUF6161"/>
    <property type="match status" value="1"/>
</dbReference>
<accession>Q2N8E1</accession>
<name>Q2N8E1_ERYLH</name>